<reference evidence="1 2" key="1">
    <citation type="submission" date="2019-03" db="EMBL/GenBank/DDBJ databases">
        <title>First draft genome of Liparis tanakae, snailfish: a comprehensive survey of snailfish specific genes.</title>
        <authorList>
            <person name="Kim W."/>
            <person name="Song I."/>
            <person name="Jeong J.-H."/>
            <person name="Kim D."/>
            <person name="Kim S."/>
            <person name="Ryu S."/>
            <person name="Song J.Y."/>
            <person name="Lee S.K."/>
        </authorList>
    </citation>
    <scope>NUCLEOTIDE SEQUENCE [LARGE SCALE GENOMIC DNA]</scope>
    <source>
        <tissue evidence="1">Muscle</tissue>
    </source>
</reference>
<dbReference type="AlphaFoldDB" id="A0A4Z2FFG6"/>
<gene>
    <name evidence="1" type="ORF">EYF80_049936</name>
</gene>
<keyword evidence="2" id="KW-1185">Reference proteome</keyword>
<comment type="caution">
    <text evidence="1">The sequence shown here is derived from an EMBL/GenBank/DDBJ whole genome shotgun (WGS) entry which is preliminary data.</text>
</comment>
<protein>
    <submittedName>
        <fullName evidence="1">Uncharacterized protein</fullName>
    </submittedName>
</protein>
<organism evidence="1 2">
    <name type="scientific">Liparis tanakae</name>
    <name type="common">Tanaka's snailfish</name>
    <dbReference type="NCBI Taxonomy" id="230148"/>
    <lineage>
        <taxon>Eukaryota</taxon>
        <taxon>Metazoa</taxon>
        <taxon>Chordata</taxon>
        <taxon>Craniata</taxon>
        <taxon>Vertebrata</taxon>
        <taxon>Euteleostomi</taxon>
        <taxon>Actinopterygii</taxon>
        <taxon>Neopterygii</taxon>
        <taxon>Teleostei</taxon>
        <taxon>Neoteleostei</taxon>
        <taxon>Acanthomorphata</taxon>
        <taxon>Eupercaria</taxon>
        <taxon>Perciformes</taxon>
        <taxon>Cottioidei</taxon>
        <taxon>Cottales</taxon>
        <taxon>Liparidae</taxon>
        <taxon>Liparis</taxon>
    </lineage>
</organism>
<accession>A0A4Z2FFG6</accession>
<name>A0A4Z2FFG6_9TELE</name>
<evidence type="ECO:0000313" key="2">
    <source>
        <dbReference type="Proteomes" id="UP000314294"/>
    </source>
</evidence>
<dbReference type="EMBL" id="SRLO01001237">
    <property type="protein sequence ID" value="TNN39898.1"/>
    <property type="molecule type" value="Genomic_DNA"/>
</dbReference>
<evidence type="ECO:0000313" key="1">
    <source>
        <dbReference type="EMBL" id="TNN39898.1"/>
    </source>
</evidence>
<sequence>MAVSGMFACLCEQRRRNRGPFLSSSRCLDGNAVLGNKQVVHKGTPSPPALRTLDDCGGRGGTKCDASVALWTPRSLEPPRRLAAALINFFWPLRQKKLTLIPLSASPCKVAPSRGSAYISNPLAERRTSRRGLVISTETAS</sequence>
<proteinExistence type="predicted"/>
<dbReference type="Proteomes" id="UP000314294">
    <property type="component" value="Unassembled WGS sequence"/>
</dbReference>